<dbReference type="Pfam" id="PF26325">
    <property type="entry name" value="YhjD"/>
    <property type="match status" value="1"/>
</dbReference>
<reference evidence="2" key="1">
    <citation type="submission" date="2015-07" db="EMBL/GenBank/DDBJ databases">
        <title>Fjat-14205 dsm 2895.</title>
        <authorList>
            <person name="Liu B."/>
            <person name="Wang J."/>
            <person name="Zhu Y."/>
            <person name="Liu G."/>
            <person name="Chen Q."/>
            <person name="Chen Z."/>
            <person name="Lan J."/>
            <person name="Che J."/>
            <person name="Ge C."/>
            <person name="Shi H."/>
            <person name="Pan Z."/>
            <person name="Liu X."/>
        </authorList>
    </citation>
    <scope>NUCLEOTIDE SEQUENCE [LARGE SCALE GENOMIC DNA]</scope>
    <source>
        <strain evidence="2">DSM 25560</strain>
    </source>
</reference>
<name>A0ABR5K0N7_9BACI</name>
<comment type="caution">
    <text evidence="1">The sequence shown here is derived from an EMBL/GenBank/DDBJ whole genome shotgun (WGS) entry which is preliminary data.</text>
</comment>
<evidence type="ECO:0000313" key="1">
    <source>
        <dbReference type="EMBL" id="KOS68307.1"/>
    </source>
</evidence>
<organism evidence="1 2">
    <name type="scientific">Lysinibacillus contaminans</name>
    <dbReference type="NCBI Taxonomy" id="1293441"/>
    <lineage>
        <taxon>Bacteria</taxon>
        <taxon>Bacillati</taxon>
        <taxon>Bacillota</taxon>
        <taxon>Bacilli</taxon>
        <taxon>Bacillales</taxon>
        <taxon>Bacillaceae</taxon>
        <taxon>Lysinibacillus</taxon>
    </lineage>
</organism>
<sequence>MITSDERYLLHRYIVTDLMHRTLVKDWKYVEPMKMADAFSFWFDQQIKILQRECKILNSQLKAKGLKVLHLTMQDEYFCAYTIATRGEDMELQYSTKALKNEVQEEVQKRLFINSNSARK</sequence>
<proteinExistence type="predicted"/>
<evidence type="ECO:0000313" key="2">
    <source>
        <dbReference type="Proteomes" id="UP000050668"/>
    </source>
</evidence>
<dbReference type="InterPro" id="IPR058600">
    <property type="entry name" value="YhjD-like"/>
</dbReference>
<dbReference type="EMBL" id="LGRV01000003">
    <property type="protein sequence ID" value="KOS68307.1"/>
    <property type="molecule type" value="Genomic_DNA"/>
</dbReference>
<dbReference type="RefSeq" id="WP_053583130.1">
    <property type="nucleotide sequence ID" value="NZ_LGRV01000003.1"/>
</dbReference>
<gene>
    <name evidence="1" type="ORF">AEA09_06885</name>
</gene>
<dbReference type="Proteomes" id="UP000050668">
    <property type="component" value="Unassembled WGS sequence"/>
</dbReference>
<keyword evidence="2" id="KW-1185">Reference proteome</keyword>
<accession>A0ABR5K0N7</accession>
<protein>
    <submittedName>
        <fullName evidence="1">Uncharacterized protein</fullName>
    </submittedName>
</protein>